<feature type="transmembrane region" description="Helical" evidence="1">
    <location>
        <begin position="103"/>
        <end position="123"/>
    </location>
</feature>
<dbReference type="GO" id="GO:0034058">
    <property type="term" value="P:endosomal vesicle fusion"/>
    <property type="evidence" value="ECO:0007669"/>
    <property type="project" value="TreeGrafter"/>
</dbReference>
<gene>
    <name evidence="3" type="ORF">WMSIL1_LOCUS7459</name>
</gene>
<dbReference type="InterPro" id="IPR045111">
    <property type="entry name" value="Vps41/Vps8"/>
</dbReference>
<keyword evidence="1" id="KW-0812">Transmembrane</keyword>
<dbReference type="GO" id="GO:0006623">
    <property type="term" value="P:protein targeting to vacuole"/>
    <property type="evidence" value="ECO:0007669"/>
    <property type="project" value="InterPro"/>
</dbReference>
<dbReference type="GO" id="GO:0030897">
    <property type="term" value="C:HOPS complex"/>
    <property type="evidence" value="ECO:0007669"/>
    <property type="project" value="TreeGrafter"/>
</dbReference>
<keyword evidence="1" id="KW-1133">Transmembrane helix</keyword>
<dbReference type="InterPro" id="IPR025941">
    <property type="entry name" value="Vps8_central_dom"/>
</dbReference>
<protein>
    <recommendedName>
        <fullName evidence="2">Vacuolar protein sorting-associated protein 8 central domain-containing protein</fullName>
    </recommendedName>
</protein>
<name>A0A564YL42_HYMDI</name>
<organism evidence="3 4">
    <name type="scientific">Hymenolepis diminuta</name>
    <name type="common">Rat tapeworm</name>
    <dbReference type="NCBI Taxonomy" id="6216"/>
    <lineage>
        <taxon>Eukaryota</taxon>
        <taxon>Metazoa</taxon>
        <taxon>Spiralia</taxon>
        <taxon>Lophotrochozoa</taxon>
        <taxon>Platyhelminthes</taxon>
        <taxon>Cestoda</taxon>
        <taxon>Eucestoda</taxon>
        <taxon>Cyclophyllidea</taxon>
        <taxon>Hymenolepididae</taxon>
        <taxon>Hymenolepis</taxon>
    </lineage>
</organism>
<dbReference type="PANTHER" id="PTHR12616:SF8">
    <property type="entry name" value="VACUOLAR PROTEIN SORTING-ASSOCIATED PROTEIN 8 HOMOLOG"/>
    <property type="match status" value="1"/>
</dbReference>
<sequence length="978" mass="108513">NDLKSKKVKSSSFTLLRIIDDAHQQGQSIIVCAFASLPTVAVSVDSSGSAYEMDFRRGILGRSTLSSCFFSGSHGEICAIAPLRPTHTSGLLQNYQRHPAFRALLGSAVVAMTSFTKVIVVVLKPKFRVVFWQHLKGSPSCLPQLAWSWCFSESQNSGESSAYLAFARTFTLYISRITTRSLTSSDEVPPDACVFSIGGHRFMHRIQLIRSISVEQKIVSMHFFTLEHLAFLDSEEILRVYHVSVEQEVESLNLSTTQICYNSSAFKALVIGGKVSEALVCASERACANSLAPSGGKLLVLGKNAITLVSLKPWTERVIGLFEAGRVEEALDSCCQVLKEQSPADVKESLLQVLTHMPLAQAKRRPAPLTVSMLVEICVTADLQDFLQSSIIPVYRQDPLSYPLLLRSMCQRLLILPPIYTSTNPTDINDCCLRFLTPDVAKDMLTWCVLGPTIDLPASIYVKGSSPFTDKSSSTTSLSMSALRKSSTHRVENGPPLAESCLFRLSPLSLDIDKVLKFCMSYGLYQGFIYIYAFVLKDHEAAFRWLTDLLIKRVYSPVERKNSVCTIPSTSVHSNSSSTDSLDNLNTTEAVNAILLFLRSSFAGEEIFNIPLDSSFYPHVPNKVFNLLLSSQITSPNRHEKSILSQSPTITTCTAPRLRVLLHFGGTADLLNMLTLVLRESQFFATKQPSPTDPGCQRRQRLITTLLACALDEPGQNMFPIESSDVIRLLCFIGEQILQPENAEIAFQSQKIISALQFIAQRFEIFTETNLPWLELSDVLYRLLKAQKLEASSELLKVAESISLCDFCEHVYLRQGNMVAVLSCLLTSLYRVASTRPIRNFIQAQDLVSRIFVFLNNCLASEQTDSNCGPLVNRFLQSAEVYARCDPLRCLFLLIRSLGPSMRRIIYTLDAVFMGDEPIQNSLLNWQACSSLTCQPFADDKASLSAEGPHHPAAICILRPLPTVSGIPKCQRQNGNMQ</sequence>
<feature type="non-terminal residue" evidence="3">
    <location>
        <position position="1"/>
    </location>
</feature>
<dbReference type="Pfam" id="PF12816">
    <property type="entry name" value="TPR_Vps8"/>
    <property type="match status" value="1"/>
</dbReference>
<proteinExistence type="predicted"/>
<dbReference type="PANTHER" id="PTHR12616">
    <property type="entry name" value="VACUOLAR PROTEIN SORTING VPS41"/>
    <property type="match status" value="1"/>
</dbReference>
<keyword evidence="1" id="KW-0472">Membrane</keyword>
<dbReference type="EMBL" id="CABIJS010000256">
    <property type="protein sequence ID" value="VUZ48007.1"/>
    <property type="molecule type" value="Genomic_DNA"/>
</dbReference>
<evidence type="ECO:0000256" key="1">
    <source>
        <dbReference type="SAM" id="Phobius"/>
    </source>
</evidence>
<evidence type="ECO:0000313" key="4">
    <source>
        <dbReference type="Proteomes" id="UP000321570"/>
    </source>
</evidence>
<feature type="domain" description="Vacuolar protein sorting-associated protein 8 central" evidence="2">
    <location>
        <begin position="489"/>
        <end position="675"/>
    </location>
</feature>
<accession>A0A564YL42</accession>
<dbReference type="Pfam" id="PF23410">
    <property type="entry name" value="Beta-prop_VPS8"/>
    <property type="match status" value="1"/>
</dbReference>
<dbReference type="Proteomes" id="UP000321570">
    <property type="component" value="Unassembled WGS sequence"/>
</dbReference>
<dbReference type="GO" id="GO:0005770">
    <property type="term" value="C:late endosome"/>
    <property type="evidence" value="ECO:0007669"/>
    <property type="project" value="TreeGrafter"/>
</dbReference>
<evidence type="ECO:0000313" key="3">
    <source>
        <dbReference type="EMBL" id="VUZ48007.1"/>
    </source>
</evidence>
<keyword evidence="4" id="KW-1185">Reference proteome</keyword>
<reference evidence="3 4" key="1">
    <citation type="submission" date="2019-07" db="EMBL/GenBank/DDBJ databases">
        <authorList>
            <person name="Jastrzebski P J."/>
            <person name="Paukszto L."/>
            <person name="Jastrzebski P J."/>
        </authorList>
    </citation>
    <scope>NUCLEOTIDE SEQUENCE [LARGE SCALE GENOMIC DNA]</scope>
    <source>
        <strain evidence="3 4">WMS-il1</strain>
    </source>
</reference>
<evidence type="ECO:0000259" key="2">
    <source>
        <dbReference type="Pfam" id="PF12816"/>
    </source>
</evidence>
<dbReference type="AlphaFoldDB" id="A0A564YL42"/>